<keyword evidence="3" id="KW-1185">Reference proteome</keyword>
<accession>A0ABV0JGC7</accession>
<reference evidence="2 3" key="1">
    <citation type="submission" date="2022-04" db="EMBL/GenBank/DDBJ databases">
        <title>Positive selection, recombination, and allopatry shape intraspecific diversity of widespread and dominant cyanobacteria.</title>
        <authorList>
            <person name="Wei J."/>
            <person name="Shu W."/>
            <person name="Hu C."/>
        </authorList>
    </citation>
    <scope>NUCLEOTIDE SEQUENCE [LARGE SCALE GENOMIC DNA]</scope>
    <source>
        <strain evidence="2 3">GB2-A4</strain>
    </source>
</reference>
<name>A0ABV0JGC7_9CYAN</name>
<evidence type="ECO:0000313" key="2">
    <source>
        <dbReference type="EMBL" id="MEP0820343.1"/>
    </source>
</evidence>
<dbReference type="RefSeq" id="WP_190441369.1">
    <property type="nucleotide sequence ID" value="NZ_JAMPKM010000026.1"/>
</dbReference>
<evidence type="ECO:0000259" key="1">
    <source>
        <dbReference type="Pfam" id="PF13546"/>
    </source>
</evidence>
<evidence type="ECO:0000313" key="3">
    <source>
        <dbReference type="Proteomes" id="UP001464891"/>
    </source>
</evidence>
<proteinExistence type="predicted"/>
<dbReference type="EMBL" id="JAMPKM010000026">
    <property type="protein sequence ID" value="MEP0820343.1"/>
    <property type="molecule type" value="Genomic_DNA"/>
</dbReference>
<dbReference type="Pfam" id="PF13546">
    <property type="entry name" value="DDE_5"/>
    <property type="match status" value="1"/>
</dbReference>
<protein>
    <submittedName>
        <fullName evidence="2">Transposase</fullName>
    </submittedName>
</protein>
<organism evidence="2 3">
    <name type="scientific">Trichocoleus desertorum GB2-A4</name>
    <dbReference type="NCBI Taxonomy" id="2933944"/>
    <lineage>
        <taxon>Bacteria</taxon>
        <taxon>Bacillati</taxon>
        <taxon>Cyanobacteriota</taxon>
        <taxon>Cyanophyceae</taxon>
        <taxon>Leptolyngbyales</taxon>
        <taxon>Trichocoleusaceae</taxon>
        <taxon>Trichocoleus</taxon>
    </lineage>
</organism>
<dbReference type="Proteomes" id="UP001464891">
    <property type="component" value="Unassembled WGS sequence"/>
</dbReference>
<dbReference type="InterPro" id="IPR038721">
    <property type="entry name" value="IS701-like_DDE_dom"/>
</dbReference>
<comment type="caution">
    <text evidence="2">The sequence shown here is derived from an EMBL/GenBank/DDBJ whole genome shotgun (WGS) entry which is preliminary data.</text>
</comment>
<gene>
    <name evidence="2" type="ORF">NC998_24910</name>
</gene>
<feature type="domain" description="Transposase IS701-like DDE" evidence="1">
    <location>
        <begin position="14"/>
        <end position="242"/>
    </location>
</feature>
<sequence length="272" mass="31367">MNADKLKAFRQTAYQCLGRSHDAMFELGDAVLSSPSVTSFAELSCSPLFRQQWSSLYEALQDSRPQRRKLMRLYIEQMRQGERPVLAGDHTIWARPYATTLQERTYEHQVAMLGNRPVGVGQGWSTLAWIPESGTSWALPLRHERITSFESSISKAAWQLQQVCQVLSIRAISLWDSEYGCARFVLATADITCDKLMRLRSNSCFWTTPPTYSGRGRPRVHGDKFKLSDPPTWHCPDQQSEVDDPKQGRLRLRCWQGMHFRRLYSFLCKRSK</sequence>